<gene>
    <name evidence="1" type="ORF">CEXT_223851</name>
</gene>
<organism evidence="1 2">
    <name type="scientific">Caerostris extrusa</name>
    <name type="common">Bark spider</name>
    <name type="synonym">Caerostris bankana</name>
    <dbReference type="NCBI Taxonomy" id="172846"/>
    <lineage>
        <taxon>Eukaryota</taxon>
        <taxon>Metazoa</taxon>
        <taxon>Ecdysozoa</taxon>
        <taxon>Arthropoda</taxon>
        <taxon>Chelicerata</taxon>
        <taxon>Arachnida</taxon>
        <taxon>Araneae</taxon>
        <taxon>Araneomorphae</taxon>
        <taxon>Entelegynae</taxon>
        <taxon>Araneoidea</taxon>
        <taxon>Araneidae</taxon>
        <taxon>Caerostris</taxon>
    </lineage>
</organism>
<dbReference type="EMBL" id="BPLR01020189">
    <property type="protein sequence ID" value="GIX75676.1"/>
    <property type="molecule type" value="Genomic_DNA"/>
</dbReference>
<sequence>MSGLVLCIFKDKMSRVKRLDLMDGLCILFPLFEWVWKMQKSWNSCISMGECFPGQKDIPVFHFSLFTARCVRYTKAENSWGRLHVLHFISE</sequence>
<evidence type="ECO:0000313" key="1">
    <source>
        <dbReference type="EMBL" id="GIX75676.1"/>
    </source>
</evidence>
<dbReference type="Proteomes" id="UP001054945">
    <property type="component" value="Unassembled WGS sequence"/>
</dbReference>
<name>A0AAV4MT77_CAEEX</name>
<dbReference type="AlphaFoldDB" id="A0AAV4MT77"/>
<accession>A0AAV4MT77</accession>
<reference evidence="1 2" key="1">
    <citation type="submission" date="2021-06" db="EMBL/GenBank/DDBJ databases">
        <title>Caerostris extrusa draft genome.</title>
        <authorList>
            <person name="Kono N."/>
            <person name="Arakawa K."/>
        </authorList>
    </citation>
    <scope>NUCLEOTIDE SEQUENCE [LARGE SCALE GENOMIC DNA]</scope>
</reference>
<proteinExistence type="predicted"/>
<protein>
    <submittedName>
        <fullName evidence="1">Uncharacterized protein</fullName>
    </submittedName>
</protein>
<keyword evidence="2" id="KW-1185">Reference proteome</keyword>
<evidence type="ECO:0000313" key="2">
    <source>
        <dbReference type="Proteomes" id="UP001054945"/>
    </source>
</evidence>
<comment type="caution">
    <text evidence="1">The sequence shown here is derived from an EMBL/GenBank/DDBJ whole genome shotgun (WGS) entry which is preliminary data.</text>
</comment>